<dbReference type="InParanoid" id="G0NVK9"/>
<organism evidence="3">
    <name type="scientific">Caenorhabditis brenneri</name>
    <name type="common">Nematode worm</name>
    <dbReference type="NCBI Taxonomy" id="135651"/>
    <lineage>
        <taxon>Eukaryota</taxon>
        <taxon>Metazoa</taxon>
        <taxon>Ecdysozoa</taxon>
        <taxon>Nematoda</taxon>
        <taxon>Chromadorea</taxon>
        <taxon>Rhabditida</taxon>
        <taxon>Rhabditina</taxon>
        <taxon>Rhabditomorpha</taxon>
        <taxon>Rhabditoidea</taxon>
        <taxon>Rhabditidae</taxon>
        <taxon>Peloderinae</taxon>
        <taxon>Caenorhabditis</taxon>
    </lineage>
</organism>
<evidence type="ECO:0000256" key="1">
    <source>
        <dbReference type="SAM" id="Coils"/>
    </source>
</evidence>
<dbReference type="AlphaFoldDB" id="G0NVK9"/>
<name>G0NVK9_CAEBE</name>
<feature type="coiled-coil region" evidence="1">
    <location>
        <begin position="10"/>
        <end position="72"/>
    </location>
</feature>
<protein>
    <submittedName>
        <fullName evidence="2">Uncharacterized protein</fullName>
    </submittedName>
</protein>
<dbReference type="EMBL" id="GL379957">
    <property type="protein sequence ID" value="EGT38410.1"/>
    <property type="molecule type" value="Genomic_DNA"/>
</dbReference>
<gene>
    <name evidence="2" type="ORF">CAEBREN_13449</name>
</gene>
<keyword evidence="1" id="KW-0175">Coiled coil</keyword>
<dbReference type="HOGENOM" id="CLU_2225524_0_0_1"/>
<keyword evidence="3" id="KW-1185">Reference proteome</keyword>
<dbReference type="Proteomes" id="UP000008068">
    <property type="component" value="Unassembled WGS sequence"/>
</dbReference>
<proteinExistence type="predicted"/>
<evidence type="ECO:0000313" key="3">
    <source>
        <dbReference type="Proteomes" id="UP000008068"/>
    </source>
</evidence>
<evidence type="ECO:0000313" key="2">
    <source>
        <dbReference type="EMBL" id="EGT38410.1"/>
    </source>
</evidence>
<accession>G0NVK9</accession>
<sequence>MESCQGQQLVNELKKQVEDLVLENEAIEEHVEFFLEEDAKMTKEIDDLNKRNHQLEKEKKMIEDEIRVLRSNFLTVTAEKEMMRDAWEDAAMRIESVVQEMYISFHKTF</sequence>
<reference evidence="3" key="1">
    <citation type="submission" date="2011-07" db="EMBL/GenBank/DDBJ databases">
        <authorList>
            <consortium name="Caenorhabditis brenneri Sequencing and Analysis Consortium"/>
            <person name="Wilson R.K."/>
        </authorList>
    </citation>
    <scope>NUCLEOTIDE SEQUENCE [LARGE SCALE GENOMIC DNA]</scope>
    <source>
        <strain evidence="3">PB2801</strain>
    </source>
</reference>